<evidence type="ECO:0000313" key="6">
    <source>
        <dbReference type="Proteomes" id="UP001391051"/>
    </source>
</evidence>
<feature type="compositionally biased region" description="Basic and acidic residues" evidence="3">
    <location>
        <begin position="1572"/>
        <end position="1585"/>
    </location>
</feature>
<evidence type="ECO:0000256" key="3">
    <source>
        <dbReference type="SAM" id="MobiDB-lite"/>
    </source>
</evidence>
<dbReference type="PROSITE" id="PS50012">
    <property type="entry name" value="RCC1_3"/>
    <property type="match status" value="2"/>
</dbReference>
<dbReference type="Pfam" id="PF12796">
    <property type="entry name" value="Ank_2"/>
    <property type="match status" value="1"/>
</dbReference>
<comment type="caution">
    <text evidence="5">The sequence shown here is derived from an EMBL/GenBank/DDBJ whole genome shotgun (WGS) entry which is preliminary data.</text>
</comment>
<feature type="compositionally biased region" description="Low complexity" evidence="3">
    <location>
        <begin position="1171"/>
        <end position="1182"/>
    </location>
</feature>
<dbReference type="InterPro" id="IPR036770">
    <property type="entry name" value="Ankyrin_rpt-contain_sf"/>
</dbReference>
<dbReference type="SUPFAM" id="SSF48403">
    <property type="entry name" value="Ankyrin repeat"/>
    <property type="match status" value="1"/>
</dbReference>
<dbReference type="PROSITE" id="PS50097">
    <property type="entry name" value="BTB"/>
    <property type="match status" value="1"/>
</dbReference>
<dbReference type="InterPro" id="IPR002110">
    <property type="entry name" value="Ankyrin_rpt"/>
</dbReference>
<evidence type="ECO:0000259" key="4">
    <source>
        <dbReference type="PROSITE" id="PS50097"/>
    </source>
</evidence>
<evidence type="ECO:0000313" key="5">
    <source>
        <dbReference type="EMBL" id="KAK7942893.1"/>
    </source>
</evidence>
<feature type="region of interest" description="Disordered" evidence="3">
    <location>
        <begin position="1477"/>
        <end position="1591"/>
    </location>
</feature>
<reference evidence="5 6" key="1">
    <citation type="submission" date="2023-01" db="EMBL/GenBank/DDBJ databases">
        <title>Analysis of 21 Apiospora genomes using comparative genomics revels a genus with tremendous synthesis potential of carbohydrate active enzymes and secondary metabolites.</title>
        <authorList>
            <person name="Sorensen T."/>
        </authorList>
    </citation>
    <scope>NUCLEOTIDE SEQUENCE [LARGE SCALE GENOMIC DNA]</scope>
    <source>
        <strain evidence="5 6">CBS 24483</strain>
    </source>
</reference>
<dbReference type="SMART" id="SM00248">
    <property type="entry name" value="ANK"/>
    <property type="match status" value="2"/>
</dbReference>
<feature type="compositionally biased region" description="Low complexity" evidence="3">
    <location>
        <begin position="1546"/>
        <end position="1559"/>
    </location>
</feature>
<dbReference type="PANTHER" id="PTHR22872">
    <property type="entry name" value="BTK-BINDING PROTEIN-RELATED"/>
    <property type="match status" value="1"/>
</dbReference>
<dbReference type="Gene3D" id="3.30.710.10">
    <property type="entry name" value="Potassium Channel Kv1.1, Chain A"/>
    <property type="match status" value="1"/>
</dbReference>
<feature type="compositionally biased region" description="Basic and acidic residues" evidence="3">
    <location>
        <begin position="1482"/>
        <end position="1520"/>
    </location>
</feature>
<dbReference type="EMBL" id="JAQQWE010000008">
    <property type="protein sequence ID" value="KAK7942893.1"/>
    <property type="molecule type" value="Genomic_DNA"/>
</dbReference>
<dbReference type="Pfam" id="PF00651">
    <property type="entry name" value="BTB"/>
    <property type="match status" value="1"/>
</dbReference>
<feature type="compositionally biased region" description="Polar residues" evidence="3">
    <location>
        <begin position="1232"/>
        <end position="1247"/>
    </location>
</feature>
<dbReference type="InterPro" id="IPR051625">
    <property type="entry name" value="Signaling_Regulatory_Domain"/>
</dbReference>
<feature type="compositionally biased region" description="Low complexity" evidence="3">
    <location>
        <begin position="1405"/>
        <end position="1416"/>
    </location>
</feature>
<feature type="repeat" description="RCC1" evidence="2">
    <location>
        <begin position="296"/>
        <end position="348"/>
    </location>
</feature>
<dbReference type="PANTHER" id="PTHR22872:SF2">
    <property type="entry name" value="INHIBITOR OF BRUTON TYROSINE KINASE"/>
    <property type="match status" value="1"/>
</dbReference>
<dbReference type="Proteomes" id="UP001391051">
    <property type="component" value="Unassembled WGS sequence"/>
</dbReference>
<dbReference type="InterPro" id="IPR000408">
    <property type="entry name" value="Reg_chr_condens"/>
</dbReference>
<feature type="region of interest" description="Disordered" evidence="3">
    <location>
        <begin position="42"/>
        <end position="73"/>
    </location>
</feature>
<organism evidence="5 6">
    <name type="scientific">Apiospora aurea</name>
    <dbReference type="NCBI Taxonomy" id="335848"/>
    <lineage>
        <taxon>Eukaryota</taxon>
        <taxon>Fungi</taxon>
        <taxon>Dikarya</taxon>
        <taxon>Ascomycota</taxon>
        <taxon>Pezizomycotina</taxon>
        <taxon>Sordariomycetes</taxon>
        <taxon>Xylariomycetidae</taxon>
        <taxon>Amphisphaeriales</taxon>
        <taxon>Apiosporaceae</taxon>
        <taxon>Apiospora</taxon>
    </lineage>
</organism>
<proteinExistence type="predicted"/>
<protein>
    <recommendedName>
        <fullName evidence="4">BTB domain-containing protein</fullName>
    </recommendedName>
</protein>
<feature type="domain" description="BTB" evidence="4">
    <location>
        <begin position="881"/>
        <end position="952"/>
    </location>
</feature>
<dbReference type="Gene3D" id="1.25.40.20">
    <property type="entry name" value="Ankyrin repeat-containing domain"/>
    <property type="match status" value="1"/>
</dbReference>
<dbReference type="RefSeq" id="XP_066694924.1">
    <property type="nucleotide sequence ID" value="XM_066848228.1"/>
</dbReference>
<feature type="repeat" description="RCC1" evidence="2">
    <location>
        <begin position="349"/>
        <end position="409"/>
    </location>
</feature>
<feature type="compositionally biased region" description="Polar residues" evidence="3">
    <location>
        <begin position="1535"/>
        <end position="1544"/>
    </location>
</feature>
<keyword evidence="1" id="KW-0677">Repeat</keyword>
<dbReference type="Pfam" id="PF13540">
    <property type="entry name" value="RCC1_2"/>
    <property type="match status" value="1"/>
</dbReference>
<dbReference type="SMART" id="SM00225">
    <property type="entry name" value="BTB"/>
    <property type="match status" value="1"/>
</dbReference>
<dbReference type="InterPro" id="IPR011333">
    <property type="entry name" value="SKP1/BTB/POZ_sf"/>
</dbReference>
<dbReference type="InterPro" id="IPR009091">
    <property type="entry name" value="RCC1/BLIP-II"/>
</dbReference>
<dbReference type="SUPFAM" id="SSF50985">
    <property type="entry name" value="RCC1/BLIP-II"/>
    <property type="match status" value="1"/>
</dbReference>
<dbReference type="GeneID" id="92081290"/>
<dbReference type="Gene3D" id="2.130.10.30">
    <property type="entry name" value="Regulator of chromosome condensation 1/beta-lactamase-inhibitor protein II"/>
    <property type="match status" value="1"/>
</dbReference>
<sequence>MSHLLWKYYWENDVDRFRRLLAPAGYSQNTYPSRGPGIVGVGSPGAFGSSPRPQNKSRKVSGQAPGGLSKTDLNSRDHAGLTLLLRAASSTSANAILFVEALLDHPAIDLYAQDFESGWNALHRALYNGNISIARLLLDKERKDLHVSIAGGNVIKVGHLIKTKDNEGNSPFDVYNATIALRSLRMAEERAKVDDDSDSEAGSDVDENVTRTSLWVLATKMIANSPERVFLQRPEHLVQYFYDKHLQHQQKQRGLEESFAPDLSEVPALIQNRPLYVQDAEFSKLHSAVLTTDPISNLYVCGVGRGGRLGLGDENTRFHFTPVQGPLLDKQVVSVALGQNHTLAITTGGELWTWGLNTFSQLGYVLPPPLKADEEPMSTSPRQVFGPLKKEVVLGIAASSIHSVAHTGSSLYCWGKNVGQLALMDADSRSLEVQPIPRKVAASLLSSHSSIVMVSAIEKATTCLFEDRTVCVFTNYGYNMIKFPFFDSLTNSTLQRSGRLSLSSRYDPGRKEIRTITSGGETIAALTGSGDLFTMSLNLKNDGSSSAISTSTTNPARIKDAVTTPQLIWSSKKDGAASVSVAENGSVVISTQSGAVWRRIKRTKAKDTKAAGLSDGKRKDFKFQRVPFISGVAAVRSSPFGAYAAVRKDCDVTREQVEVDEQNLWDDMAPLCALRGFKAANGTKRENKDTWKFQDPDVLKGRVDTLGYEVLTSTDLEEDIQSHLRQWKYQNDSTGAVVCTSSCPGIQIPVHTWVMTCRSPVLRMGLLRFRETGVFEIPELLTVYMEDDNIVIKFSGIDLITLLNFVVYSYADRVIPAWNFTRQSPPLASRYRQIRNELMKVATKLGMLKLEESARLQSSPSRTMDQDYRKAIEDPVYFEDGDALLELDGDEIPVHSTLLCQRCPWFQGLFNGRSGGMWLATRMQGQGTSDKVPIDLKHFDPESFHYVLQHLYGDVGEELFDDVIADSIDEFSELVVDVMNIANELMIDRLSQICQKILGRFVTMRNISTLLNLISVCSVTEFKDKGLEYLCLQMESMLENHLLDNLDEELLVELDEVVRDNQLARCPFARSGRADLLLHERYPQLASDIDEERQRRVREMAYKAMSKDEEKKISSSFKARIGSLDDMTGVSLTPDKTRQKSRTPRNEPFSPELLPKNSQADLMFDMDEDGSSSGSSPSSPCSRPLDPGLRKELDQLPSLSESSWKAPKGKSIQRADEAAASPPTHLAMRPALSSSSNNANKRISSSGVPWAAAPLSTSKLGLQDIMNESKSTQSALSAELAAEKKEAANSRPRKPPGEEAQAAQQRQTPWIQVDEKKASSPWKSSPAPPKTSIKDVLSSETKSPSLAVPGAKPLVAAESSGKSTPRRTASPDTRFPGQNRSGSATPRGSAVRTSSSNLQAKAAGPSQVSPSPSSVPENKPLVPHSKSYIRKTPRQSESLIGLGLADIIDHQRREQESVKEAVAKRSLQEIQQEQAFQEWWDQESRRTQEEEARRVAREKERGEKKGATADERVEEGKPKDGGGGGAVAATATATQNKISNNNGNGAAVSTTSVPVAADANRSGHGHGRGRGVAKEVRRREERASAREVYSY</sequence>
<feature type="compositionally biased region" description="Polar residues" evidence="3">
    <location>
        <begin position="1255"/>
        <end position="1273"/>
    </location>
</feature>
<dbReference type="SUPFAM" id="SSF54695">
    <property type="entry name" value="POZ domain"/>
    <property type="match status" value="1"/>
</dbReference>
<dbReference type="InterPro" id="IPR000210">
    <property type="entry name" value="BTB/POZ_dom"/>
</dbReference>
<evidence type="ECO:0000256" key="1">
    <source>
        <dbReference type="ARBA" id="ARBA00022737"/>
    </source>
</evidence>
<feature type="region of interest" description="Disordered" evidence="3">
    <location>
        <begin position="1125"/>
        <end position="1434"/>
    </location>
</feature>
<evidence type="ECO:0000256" key="2">
    <source>
        <dbReference type="PROSITE-ProRule" id="PRU00235"/>
    </source>
</evidence>
<accession>A0ABR1PYT7</accession>
<feature type="compositionally biased region" description="Polar residues" evidence="3">
    <location>
        <begin position="1360"/>
        <end position="1399"/>
    </location>
</feature>
<gene>
    <name evidence="5" type="ORF">PG986_012006</name>
</gene>
<keyword evidence="6" id="KW-1185">Reference proteome</keyword>
<name>A0ABR1PYT7_9PEZI</name>